<dbReference type="GO" id="GO:0008168">
    <property type="term" value="F:methyltransferase activity"/>
    <property type="evidence" value="ECO:0007669"/>
    <property type="project" value="UniProtKB-KW"/>
</dbReference>
<keyword evidence="2" id="KW-0808">Transferase</keyword>
<dbReference type="RefSeq" id="WP_023560078.1">
    <property type="nucleotide sequence ID" value="NC_022657.1"/>
</dbReference>
<accession>U5W6Y0</accession>
<dbReference type="HOGENOM" id="CLU_060397_1_1_11"/>
<dbReference type="Proteomes" id="UP000017746">
    <property type="component" value="Chromosome"/>
</dbReference>
<dbReference type="InterPro" id="IPR041698">
    <property type="entry name" value="Methyltransf_25"/>
</dbReference>
<dbReference type="Pfam" id="PF13649">
    <property type="entry name" value="Methyltransf_25"/>
    <property type="match status" value="1"/>
</dbReference>
<dbReference type="PANTHER" id="PTHR42912">
    <property type="entry name" value="METHYLTRANSFERASE"/>
    <property type="match status" value="1"/>
</dbReference>
<sequence length="214" mass="22760">MDTYSKIARAYDEQVRGELAHKPLDRALLTAFLELAGHGTVADVGCGPGHVTRFLADRHPGVIGVDLSPGMIAIARERVPDSTFSVGSMLSLPAADSSWAGAVALYSIIHLTPAERAVAFGEFARVLKPGGPLLLSFHVDSAEVAAGESTHLTEWFGSEVDVDVHFLDPVVITRELTAAGLAVQATLIRKPIAGAEFPSRRAYLTACREPASEF</sequence>
<name>U5W6Y0_9ACTN</name>
<dbReference type="EMBL" id="CP006272">
    <property type="protein sequence ID" value="AGZ43740.1"/>
    <property type="molecule type" value="Genomic_DNA"/>
</dbReference>
<dbReference type="Gene3D" id="3.40.50.150">
    <property type="entry name" value="Vaccinia Virus protein VP39"/>
    <property type="match status" value="1"/>
</dbReference>
<dbReference type="AlphaFoldDB" id="U5W6Y0"/>
<protein>
    <submittedName>
        <fullName evidence="2">Methyltransferase</fullName>
    </submittedName>
</protein>
<dbReference type="InterPro" id="IPR050508">
    <property type="entry name" value="Methyltransf_Superfamily"/>
</dbReference>
<reference evidence="2 3" key="1">
    <citation type="journal article" date="2014" name="J. Biotechnol.">
        <title>Complete genome sequence of the actinobacterium Actinoplanes friuliensis HAG 010964, producer of the lipopeptide antibiotic friulimycin.</title>
        <authorList>
            <person name="Ruckert C."/>
            <person name="Szczepanowski R."/>
            <person name="Albersmeier A."/>
            <person name="Goesmann A."/>
            <person name="Fischer N."/>
            <person name="Steinkamper A."/>
            <person name="Puhler A."/>
            <person name="Biener R."/>
            <person name="Schwartz D."/>
            <person name="Kalinowski J."/>
        </authorList>
    </citation>
    <scope>NUCLEOTIDE SEQUENCE [LARGE SCALE GENOMIC DNA]</scope>
    <source>
        <strain evidence="2 3">DSM 7358</strain>
    </source>
</reference>
<dbReference type="InterPro" id="IPR029063">
    <property type="entry name" value="SAM-dependent_MTases_sf"/>
</dbReference>
<dbReference type="OrthoDB" id="9805171at2"/>
<dbReference type="CDD" id="cd02440">
    <property type="entry name" value="AdoMet_MTases"/>
    <property type="match status" value="1"/>
</dbReference>
<evidence type="ECO:0000313" key="2">
    <source>
        <dbReference type="EMBL" id="AGZ43740.1"/>
    </source>
</evidence>
<gene>
    <name evidence="2" type="ORF">AFR_27395</name>
</gene>
<dbReference type="eggNOG" id="COG2226">
    <property type="taxonomic scope" value="Bacteria"/>
</dbReference>
<dbReference type="PATRIC" id="fig|1246995.3.peg.5553"/>
<keyword evidence="3" id="KW-1185">Reference proteome</keyword>
<dbReference type="SUPFAM" id="SSF53335">
    <property type="entry name" value="S-adenosyl-L-methionine-dependent methyltransferases"/>
    <property type="match status" value="1"/>
</dbReference>
<dbReference type="KEGG" id="afs:AFR_27395"/>
<dbReference type="GO" id="GO:0032259">
    <property type="term" value="P:methylation"/>
    <property type="evidence" value="ECO:0007669"/>
    <property type="project" value="UniProtKB-KW"/>
</dbReference>
<proteinExistence type="predicted"/>
<evidence type="ECO:0000313" key="3">
    <source>
        <dbReference type="Proteomes" id="UP000017746"/>
    </source>
</evidence>
<evidence type="ECO:0000259" key="1">
    <source>
        <dbReference type="Pfam" id="PF13649"/>
    </source>
</evidence>
<feature type="domain" description="Methyltransferase" evidence="1">
    <location>
        <begin position="41"/>
        <end position="131"/>
    </location>
</feature>
<organism evidence="2 3">
    <name type="scientific">Actinoplanes friuliensis DSM 7358</name>
    <dbReference type="NCBI Taxonomy" id="1246995"/>
    <lineage>
        <taxon>Bacteria</taxon>
        <taxon>Bacillati</taxon>
        <taxon>Actinomycetota</taxon>
        <taxon>Actinomycetes</taxon>
        <taxon>Micromonosporales</taxon>
        <taxon>Micromonosporaceae</taxon>
        <taxon>Actinoplanes</taxon>
    </lineage>
</organism>
<keyword evidence="2" id="KW-0489">Methyltransferase</keyword>